<proteinExistence type="predicted"/>
<evidence type="ECO:0000313" key="3">
    <source>
        <dbReference type="Ensembl" id="ENSCMUP00000029111.1"/>
    </source>
</evidence>
<name>A0A8U7N744_CORMO</name>
<reference evidence="3" key="2">
    <citation type="submission" date="2025-08" db="UniProtKB">
        <authorList>
            <consortium name="Ensembl"/>
        </authorList>
    </citation>
    <scope>IDENTIFICATION</scope>
</reference>
<dbReference type="Pfam" id="PF00517">
    <property type="entry name" value="GP41"/>
    <property type="match status" value="1"/>
</dbReference>
<reference evidence="4" key="1">
    <citation type="submission" date="2019-10" db="EMBL/GenBank/DDBJ databases">
        <title>Corvus moneduloides (New Caledonian crow) genome, bCorMon1, primary haplotype.</title>
        <authorList>
            <person name="Rutz C."/>
            <person name="Fungtammasan C."/>
            <person name="Mountcastle J."/>
            <person name="Formenti G."/>
            <person name="Chow W."/>
            <person name="Howe K."/>
            <person name="Steele M.P."/>
            <person name="Fernandes J."/>
            <person name="Gilbert M.T.P."/>
            <person name="Fedrigo O."/>
            <person name="Jarvis E.D."/>
            <person name="Gemmell N."/>
        </authorList>
    </citation>
    <scope>NUCLEOTIDE SEQUENCE [LARGE SCALE GENOMIC DNA]</scope>
</reference>
<dbReference type="Proteomes" id="UP000694553">
    <property type="component" value="Unassembled WGS sequence"/>
</dbReference>
<organism evidence="3 4">
    <name type="scientific">Corvus moneduloides</name>
    <name type="common">New Caledonian crow</name>
    <dbReference type="NCBI Taxonomy" id="1196302"/>
    <lineage>
        <taxon>Eukaryota</taxon>
        <taxon>Metazoa</taxon>
        <taxon>Chordata</taxon>
        <taxon>Craniata</taxon>
        <taxon>Vertebrata</taxon>
        <taxon>Euteleostomi</taxon>
        <taxon>Archelosauria</taxon>
        <taxon>Archosauria</taxon>
        <taxon>Dinosauria</taxon>
        <taxon>Saurischia</taxon>
        <taxon>Theropoda</taxon>
        <taxon>Coelurosauria</taxon>
        <taxon>Aves</taxon>
        <taxon>Neognathae</taxon>
        <taxon>Neoaves</taxon>
        <taxon>Telluraves</taxon>
        <taxon>Australaves</taxon>
        <taxon>Passeriformes</taxon>
        <taxon>Corvoidea</taxon>
        <taxon>Corvidae</taxon>
        <taxon>Corvus</taxon>
    </lineage>
</organism>
<evidence type="ECO:0000259" key="2">
    <source>
        <dbReference type="Pfam" id="PF00517"/>
    </source>
</evidence>
<dbReference type="PANTHER" id="PTHR34313">
    <property type="entry name" value="ENDOGENOUS RETROVIRUS GROUP K MEMBER 113 ENV POLYPROTEIN-RELATED"/>
    <property type="match status" value="1"/>
</dbReference>
<dbReference type="InterPro" id="IPR051255">
    <property type="entry name" value="Retroviral_env_glycoprotein"/>
</dbReference>
<evidence type="ECO:0000313" key="4">
    <source>
        <dbReference type="Proteomes" id="UP000694553"/>
    </source>
</evidence>
<dbReference type="AlphaFoldDB" id="A0A8U7N744"/>
<dbReference type="InterPro" id="IPR000328">
    <property type="entry name" value="GP41-like"/>
</dbReference>
<keyword evidence="4" id="KW-1185">Reference proteome</keyword>
<sequence>IVNLILWLIFAIVSAVIILTAASLAVTALTHSIQTAHTVGQALTNITKELQTQENIDKEIMARLDALESALLWVGERLEVQKTHLSLDCDWEHIHNSLYLKNDLSWLNPKNWFPGINSGVWVFIGLSCLAMISLLIFCLVLFNIIRAVKSTQKQVMVTLALSMTPIKTKRGRCEGTGSLVLKKNPEKHERKQITHDLKTEIIRSLQLGCIRRTEQRFSH</sequence>
<feature type="domain" description="Retroviral envelope protein GP41-like" evidence="2">
    <location>
        <begin position="25"/>
        <end position="91"/>
    </location>
</feature>
<protein>
    <recommendedName>
        <fullName evidence="2">Retroviral envelope protein GP41-like domain-containing protein</fullName>
    </recommendedName>
</protein>
<comment type="subcellular location">
    <subcellularLocation>
        <location evidence="1">Virion</location>
    </subcellularLocation>
</comment>
<dbReference type="Ensembl" id="ENSCMUT00000035609.1">
    <property type="protein sequence ID" value="ENSCMUP00000029111.1"/>
    <property type="gene ID" value="ENSCMUG00000018478.1"/>
</dbReference>
<dbReference type="GO" id="GO:0005198">
    <property type="term" value="F:structural molecule activity"/>
    <property type="evidence" value="ECO:0007669"/>
    <property type="project" value="InterPro"/>
</dbReference>
<dbReference type="PANTHER" id="PTHR34313:SF2">
    <property type="entry name" value="ENDOGENOUS RETROVIRUS GROUP K MEMBER 21 ENV POLYPROTEIN-LIKE"/>
    <property type="match status" value="1"/>
</dbReference>
<accession>A0A8U7N744</accession>
<evidence type="ECO:0000256" key="1">
    <source>
        <dbReference type="ARBA" id="ARBA00004328"/>
    </source>
</evidence>
<reference evidence="3" key="3">
    <citation type="submission" date="2025-09" db="UniProtKB">
        <authorList>
            <consortium name="Ensembl"/>
        </authorList>
    </citation>
    <scope>IDENTIFICATION</scope>
</reference>